<evidence type="ECO:0000256" key="2">
    <source>
        <dbReference type="SAM" id="Phobius"/>
    </source>
</evidence>
<keyword evidence="2" id="KW-1133">Transmembrane helix</keyword>
<accession>A0A9P9DBC9</accession>
<name>A0A9P9DBC9_9PLEO</name>
<keyword evidence="2" id="KW-0812">Transmembrane</keyword>
<dbReference type="PANTHER" id="PTHR35040:SF9">
    <property type="entry name" value="4-LIKE CELL SURFACE PROTEIN, PUTATIVE (AFU_ORTHOLOGUE AFUA_4G14080)-RELATED"/>
    <property type="match status" value="1"/>
</dbReference>
<keyword evidence="4" id="KW-1185">Reference proteome</keyword>
<feature type="region of interest" description="Disordered" evidence="1">
    <location>
        <begin position="30"/>
        <end position="50"/>
    </location>
</feature>
<proteinExistence type="predicted"/>
<evidence type="ECO:0000256" key="1">
    <source>
        <dbReference type="SAM" id="MobiDB-lite"/>
    </source>
</evidence>
<dbReference type="PANTHER" id="PTHR35040">
    <property type="match status" value="1"/>
</dbReference>
<organism evidence="3 4">
    <name type="scientific">Dendryphion nanum</name>
    <dbReference type="NCBI Taxonomy" id="256645"/>
    <lineage>
        <taxon>Eukaryota</taxon>
        <taxon>Fungi</taxon>
        <taxon>Dikarya</taxon>
        <taxon>Ascomycota</taxon>
        <taxon>Pezizomycotina</taxon>
        <taxon>Dothideomycetes</taxon>
        <taxon>Pleosporomycetidae</taxon>
        <taxon>Pleosporales</taxon>
        <taxon>Torulaceae</taxon>
        <taxon>Dendryphion</taxon>
    </lineage>
</organism>
<dbReference type="AlphaFoldDB" id="A0A9P9DBC9"/>
<dbReference type="InterPro" id="IPR021986">
    <property type="entry name" value="Spherulin4"/>
</dbReference>
<sequence>MSHQKPTIPKPVFQRPAITIISPSRSEISLATNPYAPPRQPPRRPPPRQKIDDRTLALTVTFILTVLIAIGLPLGIVLPQKFVRQLPVNVLIPLYSSPVLGTWEPLNDIFIKHSDTIFTAIISLSSGPGTPPYPNAPQIAAISKLKAHSNVRVVGYIDINYGMRDSKSVIDEIKTYAGWSNHSNSRLALQGLLFDRTPATDSLQAREYLVNISAIAKHSDGFLSPMILIHNPGRVPDTNMTNSYVDMTVVFEGAYEMLPTHESTKKALSSLRGDRDSYAFMVHSTPTGVENARLRRMINSVRKDVIVKAYPALKWVVIVNPINGPGGPPWWPNEDYVREIPRLNAEPNVTTIGYIRIDYCRRPIEEVYEDIKTYADRATDPQFPGLGLEGIFVDETPNHHTEEFKNYLDAVDRYIKGIDGILGDRIVIHNPGTAVHAGLADPGPDLTTIIEEGWPRYQTKEYQNWLATSPYDRTRTCAMMNAVPKDDVPEVTRMIRDRAEYVFVTDLDENFYESFGPSWDSFVEAMAQK</sequence>
<dbReference type="Pfam" id="PF12138">
    <property type="entry name" value="Spherulin4"/>
    <property type="match status" value="2"/>
</dbReference>
<comment type="caution">
    <text evidence="3">The sequence shown here is derived from an EMBL/GenBank/DDBJ whole genome shotgun (WGS) entry which is preliminary data.</text>
</comment>
<gene>
    <name evidence="3" type="ORF">B0J11DRAFT_495509</name>
</gene>
<reference evidence="3" key="1">
    <citation type="journal article" date="2021" name="Nat. Commun.">
        <title>Genetic determinants of endophytism in the Arabidopsis root mycobiome.</title>
        <authorList>
            <person name="Mesny F."/>
            <person name="Miyauchi S."/>
            <person name="Thiergart T."/>
            <person name="Pickel B."/>
            <person name="Atanasova L."/>
            <person name="Karlsson M."/>
            <person name="Huettel B."/>
            <person name="Barry K.W."/>
            <person name="Haridas S."/>
            <person name="Chen C."/>
            <person name="Bauer D."/>
            <person name="Andreopoulos W."/>
            <person name="Pangilinan J."/>
            <person name="LaButti K."/>
            <person name="Riley R."/>
            <person name="Lipzen A."/>
            <person name="Clum A."/>
            <person name="Drula E."/>
            <person name="Henrissat B."/>
            <person name="Kohler A."/>
            <person name="Grigoriev I.V."/>
            <person name="Martin F.M."/>
            <person name="Hacquard S."/>
        </authorList>
    </citation>
    <scope>NUCLEOTIDE SEQUENCE</scope>
    <source>
        <strain evidence="3">MPI-CAGE-CH-0243</strain>
    </source>
</reference>
<dbReference type="OrthoDB" id="5342184at2759"/>
<evidence type="ECO:0000313" key="3">
    <source>
        <dbReference type="EMBL" id="KAH7116121.1"/>
    </source>
</evidence>
<evidence type="ECO:0000313" key="4">
    <source>
        <dbReference type="Proteomes" id="UP000700596"/>
    </source>
</evidence>
<protein>
    <submittedName>
        <fullName evidence="3">Spherulation-specific family 4</fullName>
    </submittedName>
</protein>
<dbReference type="EMBL" id="JAGMWT010000015">
    <property type="protein sequence ID" value="KAH7116121.1"/>
    <property type="molecule type" value="Genomic_DNA"/>
</dbReference>
<dbReference type="Proteomes" id="UP000700596">
    <property type="component" value="Unassembled WGS sequence"/>
</dbReference>
<keyword evidence="2" id="KW-0472">Membrane</keyword>
<feature type="transmembrane region" description="Helical" evidence="2">
    <location>
        <begin position="56"/>
        <end position="78"/>
    </location>
</feature>